<protein>
    <recommendedName>
        <fullName evidence="6">Tetratricopeptide repeat protein</fullName>
    </recommendedName>
</protein>
<dbReference type="InterPro" id="IPR011990">
    <property type="entry name" value="TPR-like_helical_dom_sf"/>
</dbReference>
<dbReference type="Gene3D" id="1.25.40.10">
    <property type="entry name" value="Tetratricopeptide repeat domain"/>
    <property type="match status" value="2"/>
</dbReference>
<organism evidence="4 5">
    <name type="scientific">Methyloversatilis universalis (strain ATCC BAA-1314 / DSM 25237 / JCM 13912 / CCUG 52030 / FAM5)</name>
    <dbReference type="NCBI Taxonomy" id="1000565"/>
    <lineage>
        <taxon>Bacteria</taxon>
        <taxon>Pseudomonadati</taxon>
        <taxon>Pseudomonadota</taxon>
        <taxon>Betaproteobacteria</taxon>
        <taxon>Nitrosomonadales</taxon>
        <taxon>Sterolibacteriaceae</taxon>
        <taxon>Methyloversatilis</taxon>
    </lineage>
</organism>
<keyword evidence="1" id="KW-0802">TPR repeat</keyword>
<dbReference type="Proteomes" id="UP000005019">
    <property type="component" value="Unassembled WGS sequence"/>
</dbReference>
<dbReference type="PANTHER" id="PTHR12558">
    <property type="entry name" value="CELL DIVISION CYCLE 16,23,27"/>
    <property type="match status" value="1"/>
</dbReference>
<dbReference type="Pfam" id="PF14559">
    <property type="entry name" value="TPR_19"/>
    <property type="match status" value="2"/>
</dbReference>
<dbReference type="SMART" id="SM00028">
    <property type="entry name" value="TPR"/>
    <property type="match status" value="6"/>
</dbReference>
<proteinExistence type="predicted"/>
<dbReference type="eggNOG" id="COG0457">
    <property type="taxonomic scope" value="Bacteria"/>
</dbReference>
<dbReference type="PROSITE" id="PS50005">
    <property type="entry name" value="TPR"/>
    <property type="match status" value="2"/>
</dbReference>
<reference evidence="4 5" key="1">
    <citation type="journal article" date="2011" name="J. Bacteriol.">
        <title>Genome sequence of Methyloversatilis universalis FAM5T, a methylotrophic representative of the order Rhodocyclales.</title>
        <authorList>
            <person name="Kittichotirat W."/>
            <person name="Good N.M."/>
            <person name="Hall R."/>
            <person name="Bringel F."/>
            <person name="Lajus A."/>
            <person name="Medigue C."/>
            <person name="Smalley N.E."/>
            <person name="Beck D."/>
            <person name="Bumgarner R."/>
            <person name="Vuilleumier S."/>
            <person name="Kalyuzhnaya M.G."/>
        </authorList>
    </citation>
    <scope>NUCLEOTIDE SEQUENCE [LARGE SCALE GENOMIC DNA]</scope>
    <source>
        <strain evidence="5">ATCC BAA-1314 / JCM 13912 / FAM5</strain>
    </source>
</reference>
<keyword evidence="3" id="KW-0732">Signal</keyword>
<accession>F5RHK8</accession>
<feature type="repeat" description="TPR" evidence="1">
    <location>
        <begin position="292"/>
        <end position="325"/>
    </location>
</feature>
<dbReference type="STRING" id="1000565.METUNv1_03805"/>
<feature type="signal peptide" evidence="3">
    <location>
        <begin position="1"/>
        <end position="20"/>
    </location>
</feature>
<dbReference type="SUPFAM" id="SSF48452">
    <property type="entry name" value="TPR-like"/>
    <property type="match status" value="3"/>
</dbReference>
<dbReference type="RefSeq" id="WP_008064443.1">
    <property type="nucleotide sequence ID" value="NZ_AFHG01000059.1"/>
</dbReference>
<dbReference type="Pfam" id="PF13432">
    <property type="entry name" value="TPR_16"/>
    <property type="match status" value="2"/>
</dbReference>
<evidence type="ECO:0000256" key="3">
    <source>
        <dbReference type="SAM" id="SignalP"/>
    </source>
</evidence>
<dbReference type="PANTHER" id="PTHR12558:SF13">
    <property type="entry name" value="CELL DIVISION CYCLE PROTEIN 27 HOMOLOG"/>
    <property type="match status" value="1"/>
</dbReference>
<feature type="repeat" description="TPR" evidence="1">
    <location>
        <begin position="498"/>
        <end position="531"/>
    </location>
</feature>
<gene>
    <name evidence="4" type="ORF">METUNv1_03805</name>
</gene>
<feature type="region of interest" description="Disordered" evidence="2">
    <location>
        <begin position="25"/>
        <end position="45"/>
    </location>
</feature>
<dbReference type="AlphaFoldDB" id="F5RHK8"/>
<dbReference type="InterPro" id="IPR019734">
    <property type="entry name" value="TPR_rpt"/>
</dbReference>
<evidence type="ECO:0000313" key="4">
    <source>
        <dbReference type="EMBL" id="EGK69840.1"/>
    </source>
</evidence>
<name>F5RHK8_METUF</name>
<evidence type="ECO:0000256" key="1">
    <source>
        <dbReference type="PROSITE-ProRule" id="PRU00339"/>
    </source>
</evidence>
<dbReference type="EMBL" id="AFHG01000059">
    <property type="protein sequence ID" value="EGK69840.1"/>
    <property type="molecule type" value="Genomic_DNA"/>
</dbReference>
<feature type="chain" id="PRO_5003331649" description="Tetratricopeptide repeat protein" evidence="3">
    <location>
        <begin position="21"/>
        <end position="576"/>
    </location>
</feature>
<evidence type="ECO:0000313" key="5">
    <source>
        <dbReference type="Proteomes" id="UP000005019"/>
    </source>
</evidence>
<keyword evidence="5" id="KW-1185">Reference proteome</keyword>
<sequence length="576" mass="63989">MKSRPLLFAALLPLLLGACAQTPRKPPVAAAPAEERSEPAPRTAPLPEVELTRQITYQLLLGEVAAQRGELGVSAAAYLDLAQSTRDPRIAKRASEIAAFSRQNEVALQATQLWLELDPESIQARQMLSGLLVNANRPQELEPQLAALLAQEGVQIGESLMRLNRVLARLTDKTEVLGIVDRLTEPYLQYPEAWFARAQAALQARDTKRAQEDAAKAHAMRPEWELGLLLKAQTTAETDPPAATRLMGDYLKRYPQARDVRMQYARALVSERNFPAARKQFESLLGGAQNNPDVLFAVGVLAMQMQDYAGAQGYFKQLLAQRPADPNLIRLYLGQLAEELKQTDEALDWYRQVGQGDHYMGAQGRYVLLLSRSGKLDEARAHLHALAAQPGGDRARSALMEFQLLRDAGRADEGTTVLEEALAAQPDSPDLLYETAMIAERQQKIEVAEQRLRRLIAIKPDHAHAYNALGYSLAERNTRLDEAQALIAKGLELAPEDPFILDSMGWVLFRRGDLNGALGYLERAFAIRPDPEIAAHLGEVQWLLGRREDAEKLWRTVAAQHPDNAALEQTIKRFIP</sequence>
<comment type="caution">
    <text evidence="4">The sequence shown here is derived from an EMBL/GenBank/DDBJ whole genome shotgun (WGS) entry which is preliminary data.</text>
</comment>
<dbReference type="PROSITE" id="PS51257">
    <property type="entry name" value="PROKAR_LIPOPROTEIN"/>
    <property type="match status" value="1"/>
</dbReference>
<evidence type="ECO:0000256" key="2">
    <source>
        <dbReference type="SAM" id="MobiDB-lite"/>
    </source>
</evidence>
<evidence type="ECO:0008006" key="6">
    <source>
        <dbReference type="Google" id="ProtNLM"/>
    </source>
</evidence>